<evidence type="ECO:0000313" key="2">
    <source>
        <dbReference type="EMBL" id="NCH86802.1"/>
    </source>
</evidence>
<dbReference type="InterPro" id="IPR051396">
    <property type="entry name" value="Bact_Antivir_Def_Nuclease"/>
</dbReference>
<dbReference type="SMART" id="SM00382">
    <property type="entry name" value="AAA"/>
    <property type="match status" value="1"/>
</dbReference>
<dbReference type="RefSeq" id="WP_161590490.1">
    <property type="nucleotide sequence ID" value="NZ_RPBY01000002.1"/>
</dbReference>
<dbReference type="AlphaFoldDB" id="A0A9Q4XMJ2"/>
<dbReference type="EMBL" id="RPBY01000002">
    <property type="protein sequence ID" value="NCH86802.1"/>
    <property type="molecule type" value="Genomic_DNA"/>
</dbReference>
<dbReference type="PANTHER" id="PTHR43581">
    <property type="entry name" value="ATP/GTP PHOSPHATASE"/>
    <property type="match status" value="1"/>
</dbReference>
<feature type="domain" description="AAA+ ATPase" evidence="1">
    <location>
        <begin position="24"/>
        <end position="328"/>
    </location>
</feature>
<accession>A0A9Q4XMJ2</accession>
<evidence type="ECO:0000259" key="1">
    <source>
        <dbReference type="SMART" id="SM00382"/>
    </source>
</evidence>
<keyword evidence="2" id="KW-0547">Nucleotide-binding</keyword>
<dbReference type="InterPro" id="IPR027417">
    <property type="entry name" value="P-loop_NTPase"/>
</dbReference>
<dbReference type="InterPro" id="IPR003593">
    <property type="entry name" value="AAA+_ATPase"/>
</dbReference>
<reference evidence="2" key="1">
    <citation type="submission" date="2018-11" db="EMBL/GenBank/DDBJ databases">
        <title>Genomics analysis of Putative Virulence Factors on Adhesion and Cytotoxicity for Cronobacter spp.</title>
        <authorList>
            <person name="Cui J."/>
        </authorList>
    </citation>
    <scope>NUCLEOTIDE SEQUENCE</scope>
    <source>
        <strain evidence="2">SD69</strain>
    </source>
</reference>
<gene>
    <name evidence="2" type="ORF">EHJ13_04940</name>
</gene>
<dbReference type="PANTHER" id="PTHR43581:SF2">
    <property type="entry name" value="EXCINUCLEASE ATPASE SUBUNIT"/>
    <property type="match status" value="1"/>
</dbReference>
<name>A0A9Q4XMJ2_9ENTR</name>
<dbReference type="SUPFAM" id="SSF52540">
    <property type="entry name" value="P-loop containing nucleoside triphosphate hydrolases"/>
    <property type="match status" value="1"/>
</dbReference>
<organism evidence="2 3">
    <name type="scientific">Cronobacter dublinensis</name>
    <dbReference type="NCBI Taxonomy" id="413497"/>
    <lineage>
        <taxon>Bacteria</taxon>
        <taxon>Pseudomonadati</taxon>
        <taxon>Pseudomonadota</taxon>
        <taxon>Gammaproteobacteria</taxon>
        <taxon>Enterobacterales</taxon>
        <taxon>Enterobacteriaceae</taxon>
        <taxon>Cronobacter</taxon>
    </lineage>
</organism>
<proteinExistence type="predicted"/>
<dbReference type="InterPro" id="IPR003959">
    <property type="entry name" value="ATPase_AAA_core"/>
</dbReference>
<keyword evidence="2" id="KW-0067">ATP-binding</keyword>
<sequence length="410" mass="46847">MLTAINEISIPIPYTAKKAELSLNGKNLIITGGNGSGKTSFISSIYEFLKDGLDQPNNNNKKHLEQQLRNYEDNLKQGGRDSTHYSWYEQEVIKIKKRLHALDNFHITTSTKDSANTRSLLRFHKALREAAITAPQFVPRLSALVEENAHFSNEKDGDNIFENYLISLKTSQSYAISFDKDEEKATKIQNWFNKIENDLQGLFEDTELKLRFDSTEGKFYLHQDMKDKFTFQTLSSGYSSILRIYADLIMRIEMWELTPESIEGIVFIDEIDAHLHVSLQKQILRFFSNSFPNIQFIVTTHSPFVVSSVTDAVIYDLSSNQQIVDVSSYSNNVILQELFGVNPISIVLSDKLEKIENIITRLDNNNIETALNIIHSLASSEESMDTEASAFVDYAKLQIIKFKKENAQEK</sequence>
<dbReference type="GO" id="GO:0005524">
    <property type="term" value="F:ATP binding"/>
    <property type="evidence" value="ECO:0007669"/>
    <property type="project" value="UniProtKB-KW"/>
</dbReference>
<protein>
    <submittedName>
        <fullName evidence="2">ATP-binding protein</fullName>
    </submittedName>
</protein>
<dbReference type="GO" id="GO:0016887">
    <property type="term" value="F:ATP hydrolysis activity"/>
    <property type="evidence" value="ECO:0007669"/>
    <property type="project" value="InterPro"/>
</dbReference>
<dbReference type="Proteomes" id="UP000778262">
    <property type="component" value="Unassembled WGS sequence"/>
</dbReference>
<comment type="caution">
    <text evidence="2">The sequence shown here is derived from an EMBL/GenBank/DDBJ whole genome shotgun (WGS) entry which is preliminary data.</text>
</comment>
<dbReference type="Pfam" id="PF13304">
    <property type="entry name" value="AAA_21"/>
    <property type="match status" value="1"/>
</dbReference>
<evidence type="ECO:0000313" key="3">
    <source>
        <dbReference type="Proteomes" id="UP000778262"/>
    </source>
</evidence>
<dbReference type="Gene3D" id="3.40.50.300">
    <property type="entry name" value="P-loop containing nucleotide triphosphate hydrolases"/>
    <property type="match status" value="1"/>
</dbReference>